<dbReference type="RefSeq" id="WP_196323444.1">
    <property type="nucleotide sequence ID" value="NZ_BAAAUR010000001.1"/>
</dbReference>
<proteinExistence type="predicted"/>
<reference evidence="2" key="1">
    <citation type="journal article" date="2014" name="Int. J. Syst. Evol. Microbiol.">
        <title>Complete genome sequence of Corynebacterium casei LMG S-19264T (=DSM 44701T), isolated from a smear-ripened cheese.</title>
        <authorList>
            <consortium name="US DOE Joint Genome Institute (JGI-PGF)"/>
            <person name="Walter F."/>
            <person name="Albersmeier A."/>
            <person name="Kalinowski J."/>
            <person name="Ruckert C."/>
        </authorList>
    </citation>
    <scope>NUCLEOTIDE SEQUENCE</scope>
    <source>
        <strain evidence="2">VKM Ac-1940</strain>
    </source>
</reference>
<organism evidence="2 3">
    <name type="scientific">Microbacterium dextranolyticum</name>
    <dbReference type="NCBI Taxonomy" id="36806"/>
    <lineage>
        <taxon>Bacteria</taxon>
        <taxon>Bacillati</taxon>
        <taxon>Actinomycetota</taxon>
        <taxon>Actinomycetes</taxon>
        <taxon>Micrococcales</taxon>
        <taxon>Microbacteriaceae</taxon>
        <taxon>Microbacterium</taxon>
    </lineage>
</organism>
<sequence length="69" mass="7309">MRTLFTLGFFGLVAVAFALYVLALISAFVFVSLGQFVVWLTTDGLPVTIGAAVVVIVALAFGRCGRRAN</sequence>
<accession>A0A9W6HLY4</accession>
<evidence type="ECO:0000313" key="2">
    <source>
        <dbReference type="EMBL" id="GLJ95720.1"/>
    </source>
</evidence>
<comment type="caution">
    <text evidence="2">The sequence shown here is derived from an EMBL/GenBank/DDBJ whole genome shotgun (WGS) entry which is preliminary data.</text>
</comment>
<protein>
    <submittedName>
        <fullName evidence="2">Uncharacterized protein</fullName>
    </submittedName>
</protein>
<keyword evidence="3" id="KW-1185">Reference proteome</keyword>
<keyword evidence="1" id="KW-0812">Transmembrane</keyword>
<evidence type="ECO:0000313" key="3">
    <source>
        <dbReference type="Proteomes" id="UP001142291"/>
    </source>
</evidence>
<keyword evidence="1" id="KW-1133">Transmembrane helix</keyword>
<feature type="transmembrane region" description="Helical" evidence="1">
    <location>
        <begin position="36"/>
        <end position="61"/>
    </location>
</feature>
<gene>
    <name evidence="2" type="ORF">GCM10017591_17830</name>
</gene>
<dbReference type="EMBL" id="BSER01000009">
    <property type="protein sequence ID" value="GLJ95720.1"/>
    <property type="molecule type" value="Genomic_DNA"/>
</dbReference>
<keyword evidence="1" id="KW-0472">Membrane</keyword>
<dbReference type="Proteomes" id="UP001142291">
    <property type="component" value="Unassembled WGS sequence"/>
</dbReference>
<dbReference type="AlphaFoldDB" id="A0A9W6HLY4"/>
<evidence type="ECO:0000256" key="1">
    <source>
        <dbReference type="SAM" id="Phobius"/>
    </source>
</evidence>
<name>A0A9W6HLY4_9MICO</name>
<reference evidence="2" key="2">
    <citation type="submission" date="2023-01" db="EMBL/GenBank/DDBJ databases">
        <authorList>
            <person name="Sun Q."/>
            <person name="Evtushenko L."/>
        </authorList>
    </citation>
    <scope>NUCLEOTIDE SEQUENCE</scope>
    <source>
        <strain evidence="2">VKM Ac-1940</strain>
    </source>
</reference>
<feature type="transmembrane region" description="Helical" evidence="1">
    <location>
        <begin position="7"/>
        <end position="30"/>
    </location>
</feature>